<comment type="caution">
    <text evidence="2">The sequence shown here is derived from an EMBL/GenBank/DDBJ whole genome shotgun (WGS) entry which is preliminary data.</text>
</comment>
<dbReference type="AlphaFoldDB" id="A0A261TBD1"/>
<proteinExistence type="predicted"/>
<dbReference type="EMBL" id="NEVP01000011">
    <property type="protein sequence ID" value="OZI46934.1"/>
    <property type="molecule type" value="Genomic_DNA"/>
</dbReference>
<feature type="domain" description="RelA/SpoT" evidence="1">
    <location>
        <begin position="51"/>
        <end position="183"/>
    </location>
</feature>
<organism evidence="2 3">
    <name type="scientific">Bordetella genomosp. 5</name>
    <dbReference type="NCBI Taxonomy" id="1395608"/>
    <lineage>
        <taxon>Bacteria</taxon>
        <taxon>Pseudomonadati</taxon>
        <taxon>Pseudomonadota</taxon>
        <taxon>Betaproteobacteria</taxon>
        <taxon>Burkholderiales</taxon>
        <taxon>Alcaligenaceae</taxon>
        <taxon>Bordetella</taxon>
    </lineage>
</organism>
<sequence>MSEKDILERWEKDKPLYRAWASLIGQEIERRLVPAIAPTPLGYFLKVPMEPRLKGDTSLIDKALYRGKAYKDPYGDITDKVGMRYVVLLTTHINQFCSIIESPECGAFWDWSKDKDYEAERLAKPLEFAYQSVHYVLRSKAGLSFGDVIIPEGIACEVQIRTLLQHAHSELTHDTLYKPKTTAQPSVKRTVAKSMALIEATDEFFEQAMRDLAAADEPQRSLLDYLATAYRDGTGLEPGQERSNQLVIDAFNDLLPTDVIDELEAFLRDKSYVFGKIKEQNGQRHFFNQPAVLLAYFLSERMAAQTRENWPIGTDDLAKVFSDLGKKYDG</sequence>
<dbReference type="Proteomes" id="UP000216913">
    <property type="component" value="Unassembled WGS sequence"/>
</dbReference>
<dbReference type="SUPFAM" id="SSF81301">
    <property type="entry name" value="Nucleotidyltransferase"/>
    <property type="match status" value="1"/>
</dbReference>
<dbReference type="PANTHER" id="PTHR41773:SF1">
    <property type="entry name" value="RELA_SPOT DOMAIN-CONTAINING PROTEIN"/>
    <property type="match status" value="1"/>
</dbReference>
<accession>A0A261TBD1</accession>
<evidence type="ECO:0000313" key="3">
    <source>
        <dbReference type="Proteomes" id="UP000216913"/>
    </source>
</evidence>
<gene>
    <name evidence="2" type="ORF">CAL25_19920</name>
</gene>
<dbReference type="GO" id="GO:0015969">
    <property type="term" value="P:guanosine tetraphosphate metabolic process"/>
    <property type="evidence" value="ECO:0007669"/>
    <property type="project" value="InterPro"/>
</dbReference>
<dbReference type="OrthoDB" id="9789634at2"/>
<dbReference type="Gene3D" id="3.30.460.10">
    <property type="entry name" value="Beta Polymerase, domain 2"/>
    <property type="match status" value="1"/>
</dbReference>
<protein>
    <recommendedName>
        <fullName evidence="1">RelA/SpoT domain-containing protein</fullName>
    </recommendedName>
</protein>
<name>A0A261TBD1_9BORD</name>
<reference evidence="2 3" key="1">
    <citation type="submission" date="2017-05" db="EMBL/GenBank/DDBJ databases">
        <title>Complete and WGS of Bordetella genogroups.</title>
        <authorList>
            <person name="Spilker T."/>
            <person name="LiPuma J."/>
        </authorList>
    </citation>
    <scope>NUCLEOTIDE SEQUENCE [LARGE SCALE GENOMIC DNA]</scope>
    <source>
        <strain evidence="2 3">AU10456</strain>
    </source>
</reference>
<dbReference type="RefSeq" id="WP_094803064.1">
    <property type="nucleotide sequence ID" value="NZ_NEVP01000011.1"/>
</dbReference>
<dbReference type="PANTHER" id="PTHR41773">
    <property type="entry name" value="GTP PYROPHOSPHATASE-RELATED"/>
    <property type="match status" value="1"/>
</dbReference>
<dbReference type="Pfam" id="PF04607">
    <property type="entry name" value="RelA_SpoT"/>
    <property type="match status" value="1"/>
</dbReference>
<dbReference type="InterPro" id="IPR043519">
    <property type="entry name" value="NT_sf"/>
</dbReference>
<keyword evidence="3" id="KW-1185">Reference proteome</keyword>
<dbReference type="CDD" id="cd05399">
    <property type="entry name" value="NT_Rel-Spo_like"/>
    <property type="match status" value="1"/>
</dbReference>
<evidence type="ECO:0000259" key="1">
    <source>
        <dbReference type="SMART" id="SM00954"/>
    </source>
</evidence>
<dbReference type="SMART" id="SM00954">
    <property type="entry name" value="RelA_SpoT"/>
    <property type="match status" value="1"/>
</dbReference>
<evidence type="ECO:0000313" key="2">
    <source>
        <dbReference type="EMBL" id="OZI46934.1"/>
    </source>
</evidence>
<dbReference type="InterPro" id="IPR007685">
    <property type="entry name" value="RelA_SpoT"/>
</dbReference>